<dbReference type="OrthoDB" id="10382148at2759"/>
<dbReference type="Proteomes" id="UP000799538">
    <property type="component" value="Unassembled WGS sequence"/>
</dbReference>
<sequence length="288" mass="31759">MALSLLASNPRSSLRQRQPGGTHPTGFAAGSASPAPPIQSNTNARASRIPAPQYHSMSTFASSRSYTGRHGFTDFLSRHTVQTPINRLLCEIQKLLGELRDEVDSYAFDDPAVGLALHVVRCHVSLSERVEDLGREIQSMSADAVPPPYSREDPITVFRNNDVGTPLSPSGATRNHDAGQISTPVTAVRRNDTRSPEARLPTASQLRDPRILALDIEEWNRRLRIAHDEFVEELLSQEEVYVDAAEERDLGVVSGRRVDGRGMSSGNDPFADIMDEHRDLFGHASRMQ</sequence>
<feature type="compositionally biased region" description="Polar residues" evidence="1">
    <location>
        <begin position="1"/>
        <end position="16"/>
    </location>
</feature>
<proteinExistence type="predicted"/>
<keyword evidence="3" id="KW-1185">Reference proteome</keyword>
<dbReference type="AlphaFoldDB" id="A0A6A6GPR5"/>
<protein>
    <submittedName>
        <fullName evidence="2">Uncharacterized protein</fullName>
    </submittedName>
</protein>
<dbReference type="EMBL" id="ML992501">
    <property type="protein sequence ID" value="KAF2227480.1"/>
    <property type="molecule type" value="Genomic_DNA"/>
</dbReference>
<evidence type="ECO:0000313" key="3">
    <source>
        <dbReference type="Proteomes" id="UP000799538"/>
    </source>
</evidence>
<evidence type="ECO:0000313" key="2">
    <source>
        <dbReference type="EMBL" id="KAF2227480.1"/>
    </source>
</evidence>
<feature type="compositionally biased region" description="Low complexity" evidence="1">
    <location>
        <begin position="24"/>
        <end position="33"/>
    </location>
</feature>
<gene>
    <name evidence="2" type="ORF">BDZ85DRAFT_277376</name>
</gene>
<reference evidence="3" key="1">
    <citation type="journal article" date="2020" name="Stud. Mycol.">
        <title>101 Dothideomycetes genomes: A test case for predicting lifestyles and emergence of pathogens.</title>
        <authorList>
            <person name="Haridas S."/>
            <person name="Albert R."/>
            <person name="Binder M."/>
            <person name="Bloem J."/>
            <person name="LaButti K."/>
            <person name="Salamov A."/>
            <person name="Andreopoulos B."/>
            <person name="Baker S."/>
            <person name="Barry K."/>
            <person name="Bills G."/>
            <person name="Bluhm B."/>
            <person name="Cannon C."/>
            <person name="Castanera R."/>
            <person name="Culley D."/>
            <person name="Daum C."/>
            <person name="Ezra D."/>
            <person name="Gonzalez J."/>
            <person name="Henrissat B."/>
            <person name="Kuo A."/>
            <person name="Liang C."/>
            <person name="Lipzen A."/>
            <person name="Lutzoni F."/>
            <person name="Magnuson J."/>
            <person name="Mondo S."/>
            <person name="Nolan M."/>
            <person name="Ohm R."/>
            <person name="Pangilinan J."/>
            <person name="Park H.-J."/>
            <person name="Ramirez L."/>
            <person name="Alfaro M."/>
            <person name="Sun H."/>
            <person name="Tritt A."/>
            <person name="Yoshinaga Y."/>
            <person name="Zwiers L.-H."/>
            <person name="Turgeon B."/>
            <person name="Goodwin S."/>
            <person name="Spatafora J."/>
            <person name="Crous P."/>
            <person name="Grigoriev I."/>
        </authorList>
    </citation>
    <scope>NUCLEOTIDE SEQUENCE [LARGE SCALE GENOMIC DNA]</scope>
    <source>
        <strain evidence="3">CECT 20119</strain>
    </source>
</reference>
<accession>A0A6A6GPR5</accession>
<name>A0A6A6GPR5_9PEZI</name>
<organism evidence="2 3">
    <name type="scientific">Elsinoe ampelina</name>
    <dbReference type="NCBI Taxonomy" id="302913"/>
    <lineage>
        <taxon>Eukaryota</taxon>
        <taxon>Fungi</taxon>
        <taxon>Dikarya</taxon>
        <taxon>Ascomycota</taxon>
        <taxon>Pezizomycotina</taxon>
        <taxon>Dothideomycetes</taxon>
        <taxon>Dothideomycetidae</taxon>
        <taxon>Myriangiales</taxon>
        <taxon>Elsinoaceae</taxon>
        <taxon>Elsinoe</taxon>
    </lineage>
</organism>
<evidence type="ECO:0000256" key="1">
    <source>
        <dbReference type="SAM" id="MobiDB-lite"/>
    </source>
</evidence>
<feature type="region of interest" description="Disordered" evidence="1">
    <location>
        <begin position="1"/>
        <end position="43"/>
    </location>
</feature>